<name>U7QAP9_9CYAN</name>
<keyword evidence="1" id="KW-0808">Transferase</keyword>
<protein>
    <submittedName>
        <fullName evidence="1">Putative glycosyltransferase domain protein</fullName>
    </submittedName>
</protein>
<dbReference type="AlphaFoldDB" id="U7QAP9"/>
<evidence type="ECO:0000313" key="1">
    <source>
        <dbReference type="EMBL" id="ERT03836.1"/>
    </source>
</evidence>
<dbReference type="EMBL" id="AUZM01000187">
    <property type="protein sequence ID" value="ERT03836.1"/>
    <property type="molecule type" value="Genomic_DNA"/>
</dbReference>
<keyword evidence="2" id="KW-1185">Reference proteome</keyword>
<sequence length="33" mass="3924">MKNLRIAWLLTSAFYYWHPPLTELAKLFPETTA</sequence>
<feature type="non-terminal residue" evidence="1">
    <location>
        <position position="33"/>
    </location>
</feature>
<gene>
    <name evidence="1" type="ORF">M595_6225</name>
</gene>
<comment type="caution">
    <text evidence="1">The sequence shown here is derived from an EMBL/GenBank/DDBJ whole genome shotgun (WGS) entry which is preliminary data.</text>
</comment>
<dbReference type="GO" id="GO:0016740">
    <property type="term" value="F:transferase activity"/>
    <property type="evidence" value="ECO:0007669"/>
    <property type="project" value="UniProtKB-KW"/>
</dbReference>
<proteinExistence type="predicted"/>
<organism evidence="1 2">
    <name type="scientific">Lyngbya aestuarii BL J</name>
    <dbReference type="NCBI Taxonomy" id="1348334"/>
    <lineage>
        <taxon>Bacteria</taxon>
        <taxon>Bacillati</taxon>
        <taxon>Cyanobacteriota</taxon>
        <taxon>Cyanophyceae</taxon>
        <taxon>Oscillatoriophycideae</taxon>
        <taxon>Oscillatoriales</taxon>
        <taxon>Microcoleaceae</taxon>
        <taxon>Lyngbya</taxon>
    </lineage>
</organism>
<accession>U7QAP9</accession>
<evidence type="ECO:0000313" key="2">
    <source>
        <dbReference type="Proteomes" id="UP000017127"/>
    </source>
</evidence>
<dbReference type="Proteomes" id="UP000017127">
    <property type="component" value="Unassembled WGS sequence"/>
</dbReference>
<reference evidence="1 2" key="1">
    <citation type="journal article" date="2013" name="Front. Microbiol.">
        <title>Comparative genomic analyses of the cyanobacterium, Lyngbya aestuarii BL J, a powerful hydrogen producer.</title>
        <authorList>
            <person name="Kothari A."/>
            <person name="Vaughn M."/>
            <person name="Garcia-Pichel F."/>
        </authorList>
    </citation>
    <scope>NUCLEOTIDE SEQUENCE [LARGE SCALE GENOMIC DNA]</scope>
    <source>
        <strain evidence="1 2">BL J</strain>
    </source>
</reference>